<dbReference type="Proteomes" id="UP001163324">
    <property type="component" value="Chromosome 4"/>
</dbReference>
<keyword evidence="2" id="KW-1185">Reference proteome</keyword>
<sequence>MSLSAAASLRPLRRQCLRRHHPAPAPAPYHGLLSLRTQPRTANLCLLLRAAAAVVVVAPLSGPHQQRRFQSNSSDGQKKNEEGSSKDGGGKQQQQPGAKPTFRQFMGRSLIASLRNLAYAMSPKGIRQGMKESPVLTSSIMGLLFATIIFCGIQVTLFYRTFYNPEFARYPEPVRTTLRRAVYNTVIQQEPELALKYYNRAMLEAVDFGLDPYSDEVLGIRIMVSFWLEKISNYGQAADVLESVLRDCVGWVREAERQAEQEANVDARGRLIRETPKLGAPRPRWTARPDEFPEPETIWARRERLLSRAVRISVKLGELYADEHVLEADKSHAHLVWAVETTLKEFRRRREEAARPGEDAWLTPTEVGAQMESLGRDYERKSQFHLAIPLFFQALRNCDVPCHRAVVMNNLAACFAQHPIYSPADGGASSPETESLADLFASSMPNTRQDCLEAAANWARNAYQHGRDVKGDDRTPECDEACAVALCNWGDVAALQGNKALAKRKFEQAIELSSKLEYSAGVKQAQEGIKRLNAPPEEKKPKGKPFRS</sequence>
<dbReference type="EMBL" id="CM047943">
    <property type="protein sequence ID" value="KAI9899958.1"/>
    <property type="molecule type" value="Genomic_DNA"/>
</dbReference>
<reference evidence="1" key="1">
    <citation type="submission" date="2022-10" db="EMBL/GenBank/DDBJ databases">
        <title>Complete Genome of Trichothecium roseum strain YXFP-22015, a Plant Pathogen Isolated from Citrus.</title>
        <authorList>
            <person name="Wang Y."/>
            <person name="Zhu L."/>
        </authorList>
    </citation>
    <scope>NUCLEOTIDE SEQUENCE</scope>
    <source>
        <strain evidence="1">YXFP-22015</strain>
    </source>
</reference>
<evidence type="ECO:0000313" key="1">
    <source>
        <dbReference type="EMBL" id="KAI9899958.1"/>
    </source>
</evidence>
<gene>
    <name evidence="1" type="ORF">N3K66_004220</name>
</gene>
<comment type="caution">
    <text evidence="1">The sequence shown here is derived from an EMBL/GenBank/DDBJ whole genome shotgun (WGS) entry which is preliminary data.</text>
</comment>
<name>A0ACC0V2M1_9HYPO</name>
<evidence type="ECO:0000313" key="2">
    <source>
        <dbReference type="Proteomes" id="UP001163324"/>
    </source>
</evidence>
<proteinExistence type="predicted"/>
<protein>
    <submittedName>
        <fullName evidence="1">Uncharacterized protein</fullName>
    </submittedName>
</protein>
<accession>A0ACC0V2M1</accession>
<organism evidence="1 2">
    <name type="scientific">Trichothecium roseum</name>
    <dbReference type="NCBI Taxonomy" id="47278"/>
    <lineage>
        <taxon>Eukaryota</taxon>
        <taxon>Fungi</taxon>
        <taxon>Dikarya</taxon>
        <taxon>Ascomycota</taxon>
        <taxon>Pezizomycotina</taxon>
        <taxon>Sordariomycetes</taxon>
        <taxon>Hypocreomycetidae</taxon>
        <taxon>Hypocreales</taxon>
        <taxon>Hypocreales incertae sedis</taxon>
        <taxon>Trichothecium</taxon>
    </lineage>
</organism>